<feature type="compositionally biased region" description="Low complexity" evidence="4">
    <location>
        <begin position="256"/>
        <end position="266"/>
    </location>
</feature>
<evidence type="ECO:0000256" key="1">
    <source>
        <dbReference type="ARBA" id="ARBA00022443"/>
    </source>
</evidence>
<dbReference type="SUPFAM" id="SSF54277">
    <property type="entry name" value="CAD &amp; PB1 domains"/>
    <property type="match status" value="1"/>
</dbReference>
<dbReference type="SUPFAM" id="SSF50044">
    <property type="entry name" value="SH3-domain"/>
    <property type="match status" value="2"/>
</dbReference>
<dbReference type="InterPro" id="IPR036871">
    <property type="entry name" value="PX_dom_sf"/>
</dbReference>
<dbReference type="InterPro" id="IPR035549">
    <property type="entry name" value="Bem1/Scd2_SH3_2"/>
</dbReference>
<dbReference type="Gene3D" id="2.30.30.40">
    <property type="entry name" value="SH3 Domains"/>
    <property type="match status" value="2"/>
</dbReference>
<dbReference type="InterPro" id="IPR000270">
    <property type="entry name" value="PB1_dom"/>
</dbReference>
<feature type="region of interest" description="Disordered" evidence="4">
    <location>
        <begin position="92"/>
        <end position="140"/>
    </location>
</feature>
<dbReference type="PRINTS" id="PR00452">
    <property type="entry name" value="SH3DOMAIN"/>
</dbReference>
<dbReference type="EMBL" id="JAZHXJ010001063">
    <property type="protein sequence ID" value="KAL1846006.1"/>
    <property type="molecule type" value="Genomic_DNA"/>
</dbReference>
<dbReference type="Pfam" id="PF00018">
    <property type="entry name" value="SH3_1"/>
    <property type="match status" value="2"/>
</dbReference>
<keyword evidence="9" id="KW-1185">Reference proteome</keyword>
<evidence type="ECO:0000313" key="9">
    <source>
        <dbReference type="Proteomes" id="UP001586593"/>
    </source>
</evidence>
<keyword evidence="2" id="KW-0677">Repeat</keyword>
<dbReference type="InterPro" id="IPR036028">
    <property type="entry name" value="SH3-like_dom_sf"/>
</dbReference>
<evidence type="ECO:0000256" key="2">
    <source>
        <dbReference type="ARBA" id="ARBA00022737"/>
    </source>
</evidence>
<dbReference type="Pfam" id="PF00564">
    <property type="entry name" value="PB1"/>
    <property type="match status" value="1"/>
</dbReference>
<dbReference type="SMART" id="SM00666">
    <property type="entry name" value="PB1"/>
    <property type="match status" value="1"/>
</dbReference>
<reference evidence="8 9" key="1">
    <citation type="journal article" date="2024" name="Commun. Biol.">
        <title>Comparative genomic analysis of thermophilic fungi reveals convergent evolutionary adaptations and gene losses.</title>
        <authorList>
            <person name="Steindorff A.S."/>
            <person name="Aguilar-Pontes M.V."/>
            <person name="Robinson A.J."/>
            <person name="Andreopoulos B."/>
            <person name="LaButti K."/>
            <person name="Kuo A."/>
            <person name="Mondo S."/>
            <person name="Riley R."/>
            <person name="Otillar R."/>
            <person name="Haridas S."/>
            <person name="Lipzen A."/>
            <person name="Grimwood J."/>
            <person name="Schmutz J."/>
            <person name="Clum A."/>
            <person name="Reid I.D."/>
            <person name="Moisan M.C."/>
            <person name="Butler G."/>
            <person name="Nguyen T.T.M."/>
            <person name="Dewar K."/>
            <person name="Conant G."/>
            <person name="Drula E."/>
            <person name="Henrissat B."/>
            <person name="Hansel C."/>
            <person name="Singer S."/>
            <person name="Hutchinson M.I."/>
            <person name="de Vries R.P."/>
            <person name="Natvig D.O."/>
            <person name="Powell A.J."/>
            <person name="Tsang A."/>
            <person name="Grigoriev I.V."/>
        </authorList>
    </citation>
    <scope>NUCLEOTIDE SEQUENCE [LARGE SCALE GENOMIC DNA]</scope>
    <source>
        <strain evidence="8 9">ATCC 24622</strain>
    </source>
</reference>
<feature type="compositionally biased region" description="Polar residues" evidence="4">
    <location>
        <begin position="98"/>
        <end position="111"/>
    </location>
</feature>
<comment type="caution">
    <text evidence="8">The sequence shown here is derived from an EMBL/GenBank/DDBJ whole genome shotgun (WGS) entry which is preliminary data.</text>
</comment>
<dbReference type="SUPFAM" id="SSF64268">
    <property type="entry name" value="PX domain"/>
    <property type="match status" value="1"/>
</dbReference>
<dbReference type="InterPro" id="IPR035550">
    <property type="entry name" value="Bem1/Scd2_PX"/>
</dbReference>
<dbReference type="CDD" id="cd11879">
    <property type="entry name" value="SH3_Bem1p_2"/>
    <property type="match status" value="1"/>
</dbReference>
<dbReference type="PROSITE" id="PS50195">
    <property type="entry name" value="PX"/>
    <property type="match status" value="1"/>
</dbReference>
<dbReference type="SMART" id="SM00312">
    <property type="entry name" value="PX"/>
    <property type="match status" value="1"/>
</dbReference>
<organism evidence="8 9">
    <name type="scientific">Phialemonium thermophilum</name>
    <dbReference type="NCBI Taxonomy" id="223376"/>
    <lineage>
        <taxon>Eukaryota</taxon>
        <taxon>Fungi</taxon>
        <taxon>Dikarya</taxon>
        <taxon>Ascomycota</taxon>
        <taxon>Pezizomycotina</taxon>
        <taxon>Sordariomycetes</taxon>
        <taxon>Sordariomycetidae</taxon>
        <taxon>Cephalothecales</taxon>
        <taxon>Cephalothecaceae</taxon>
        <taxon>Phialemonium</taxon>
    </lineage>
</organism>
<dbReference type="PROSITE" id="PS51745">
    <property type="entry name" value="PB1"/>
    <property type="match status" value="1"/>
</dbReference>
<dbReference type="SMART" id="SM00326">
    <property type="entry name" value="SH3"/>
    <property type="match status" value="2"/>
</dbReference>
<name>A0ABR3VVF6_9PEZI</name>
<gene>
    <name evidence="8" type="ORF">VTK73DRAFT_385</name>
</gene>
<evidence type="ECO:0000256" key="4">
    <source>
        <dbReference type="SAM" id="MobiDB-lite"/>
    </source>
</evidence>
<evidence type="ECO:0000259" key="7">
    <source>
        <dbReference type="PROSITE" id="PS51745"/>
    </source>
</evidence>
<dbReference type="PROSITE" id="PS50002">
    <property type="entry name" value="SH3"/>
    <property type="match status" value="2"/>
</dbReference>
<dbReference type="CDD" id="cd11878">
    <property type="entry name" value="SH3_Bem1p_1"/>
    <property type="match status" value="1"/>
</dbReference>
<sequence length="613" mass="66938">MKALRRSIKGEKDKPHINIAPKSALAIVPPKKVIRALYDYEAQSAQELSFSRGDFFHVIGRENDPDWYEACNPALPDARGLVPVAFFQALGRTERDSGQSQPDLARTPSTKNPEHDSGYAENANTSPPPTMSQRNSKTGGKSGAMVYGMVMYDFSAERADELDAKAGDAIIVIAQSNPEWFVAKPITRLGGPGLIPVSFVEIRDMATNTPVANPQEAVRRAGIPRVEEWKKMAADYKNSSITLGKFEGASQPQPAPQQQPQQTATQGIEQAMDRMSLQAGAGGRASHSNGSNYQLQQQQQVQPQPLYSSQRNTQQAAPQSSVAAKSGAQLSAPISARIPRYCFAEDKYWFVIEAVLEDGRAWELSRYYEDFYDFQIALLTEFPAEAGNTGTQKRTLPYMPGPVNYVTDAITEGRLHNLNAYVGNLLAQPPYISRCNLVKQFFAPREGDYEVDPATLGDDYRLSGGSQLSATDSPRAGASRQSSKQNLNGGGYPGLPAGSTRPPGSNGPPPMNRQPSSLSQPSQSSLSPGVQQAGALMKVKLSYNGQIVAIRVPSDIQFRDLYQRIVERLKIAPGEPVQLSYKDEPTGDKAPLMSDNDLDVALQRNEKLLLFVE</sequence>
<evidence type="ECO:0000313" key="8">
    <source>
        <dbReference type="EMBL" id="KAL1846006.1"/>
    </source>
</evidence>
<feature type="domain" description="SH3" evidence="5">
    <location>
        <begin position="143"/>
        <end position="205"/>
    </location>
</feature>
<feature type="region of interest" description="Disordered" evidence="4">
    <location>
        <begin position="245"/>
        <end position="328"/>
    </location>
</feature>
<evidence type="ECO:0000259" key="6">
    <source>
        <dbReference type="PROSITE" id="PS50195"/>
    </source>
</evidence>
<feature type="compositionally biased region" description="Polar residues" evidence="4">
    <location>
        <begin position="311"/>
        <end position="323"/>
    </location>
</feature>
<dbReference type="InterPro" id="IPR053793">
    <property type="entry name" value="PB1-like"/>
</dbReference>
<dbReference type="PANTHER" id="PTHR15706">
    <property type="entry name" value="SH3 MULTIPLE DOMAIN"/>
    <property type="match status" value="1"/>
</dbReference>
<feature type="compositionally biased region" description="Low complexity" evidence="4">
    <location>
        <begin position="293"/>
        <end position="310"/>
    </location>
</feature>
<proteinExistence type="predicted"/>
<dbReference type="CDD" id="cd05992">
    <property type="entry name" value="PB1"/>
    <property type="match status" value="1"/>
</dbReference>
<feature type="domain" description="SH3" evidence="5">
    <location>
        <begin position="29"/>
        <end position="92"/>
    </location>
</feature>
<feature type="domain" description="PX" evidence="6">
    <location>
        <begin position="328"/>
        <end position="449"/>
    </location>
</feature>
<protein>
    <submittedName>
        <fullName evidence="8">Uncharacterized protein</fullName>
    </submittedName>
</protein>
<accession>A0ABR3VVF6</accession>
<feature type="domain" description="PB1" evidence="7">
    <location>
        <begin position="536"/>
        <end position="613"/>
    </location>
</feature>
<dbReference type="CDD" id="cd06890">
    <property type="entry name" value="PX_Bem1p"/>
    <property type="match status" value="1"/>
</dbReference>
<dbReference type="InterPro" id="IPR035548">
    <property type="entry name" value="Bem1/Scd2_SH3_1"/>
</dbReference>
<evidence type="ECO:0000259" key="5">
    <source>
        <dbReference type="PROSITE" id="PS50002"/>
    </source>
</evidence>
<dbReference type="InterPro" id="IPR001452">
    <property type="entry name" value="SH3_domain"/>
</dbReference>
<keyword evidence="1 3" id="KW-0728">SH3 domain</keyword>
<dbReference type="Gene3D" id="3.30.1520.10">
    <property type="entry name" value="Phox-like domain"/>
    <property type="match status" value="1"/>
</dbReference>
<feature type="region of interest" description="Disordered" evidence="4">
    <location>
        <begin position="454"/>
        <end position="531"/>
    </location>
</feature>
<dbReference type="Gene3D" id="3.10.20.90">
    <property type="entry name" value="Phosphatidylinositol 3-kinase Catalytic Subunit, Chain A, domain 1"/>
    <property type="match status" value="1"/>
</dbReference>
<dbReference type="InterPro" id="IPR001683">
    <property type="entry name" value="PX_dom"/>
</dbReference>
<evidence type="ECO:0000256" key="3">
    <source>
        <dbReference type="PROSITE-ProRule" id="PRU00192"/>
    </source>
</evidence>
<dbReference type="PANTHER" id="PTHR15706:SF2">
    <property type="entry name" value="SH3 AND PX DOMAIN-CONTAINING PROTEIN 2A"/>
    <property type="match status" value="1"/>
</dbReference>
<dbReference type="InterPro" id="IPR051228">
    <property type="entry name" value="NADPH_Oxidase/PX-Domain"/>
</dbReference>
<dbReference type="Proteomes" id="UP001586593">
    <property type="component" value="Unassembled WGS sequence"/>
</dbReference>
<feature type="compositionally biased region" description="Low complexity" evidence="4">
    <location>
        <begin position="514"/>
        <end position="528"/>
    </location>
</feature>
<dbReference type="Pfam" id="PF00787">
    <property type="entry name" value="PX"/>
    <property type="match status" value="1"/>
</dbReference>